<evidence type="ECO:0000259" key="12">
    <source>
        <dbReference type="SMART" id="SM00918"/>
    </source>
</evidence>
<dbReference type="PANTHER" id="PTHR18966">
    <property type="entry name" value="IONOTROPIC GLUTAMATE RECEPTOR"/>
    <property type="match status" value="1"/>
</dbReference>
<dbReference type="Pfam" id="PF01094">
    <property type="entry name" value="ANF_receptor"/>
    <property type="match status" value="1"/>
</dbReference>
<dbReference type="InterPro" id="IPR001828">
    <property type="entry name" value="ANF_lig-bd_rcpt"/>
</dbReference>
<keyword evidence="7" id="KW-0675">Receptor</keyword>
<reference evidence="13" key="1">
    <citation type="submission" date="2023-07" db="EMBL/GenBank/DDBJ databases">
        <title>Chromosome-level genome assembly of Artemia franciscana.</title>
        <authorList>
            <person name="Jo E."/>
        </authorList>
    </citation>
    <scope>NUCLEOTIDE SEQUENCE</scope>
    <source>
        <tissue evidence="13">Whole body</tissue>
    </source>
</reference>
<dbReference type="Pfam" id="PF10613">
    <property type="entry name" value="Lig_chan-Glu_bd"/>
    <property type="match status" value="1"/>
</dbReference>
<dbReference type="GO" id="GO:0015276">
    <property type="term" value="F:ligand-gated monoatomic ion channel activity"/>
    <property type="evidence" value="ECO:0007669"/>
    <property type="project" value="InterPro"/>
</dbReference>
<keyword evidence="3" id="KW-0812">Transmembrane</keyword>
<comment type="subcellular location">
    <subcellularLocation>
        <location evidence="1">Membrane</location>
        <topology evidence="1">Multi-pass membrane protein</topology>
    </subcellularLocation>
</comment>
<dbReference type="InterPro" id="IPR015683">
    <property type="entry name" value="Ionotropic_Glu_rcpt"/>
</dbReference>
<proteinExistence type="predicted"/>
<dbReference type="Proteomes" id="UP001187531">
    <property type="component" value="Unassembled WGS sequence"/>
</dbReference>
<evidence type="ECO:0000256" key="2">
    <source>
        <dbReference type="ARBA" id="ARBA00022448"/>
    </source>
</evidence>
<keyword evidence="4" id="KW-1133">Transmembrane helix</keyword>
<evidence type="ECO:0000256" key="5">
    <source>
        <dbReference type="ARBA" id="ARBA00023065"/>
    </source>
</evidence>
<keyword evidence="2" id="KW-0813">Transport</keyword>
<dbReference type="GO" id="GO:0016020">
    <property type="term" value="C:membrane"/>
    <property type="evidence" value="ECO:0007669"/>
    <property type="project" value="UniProtKB-SubCell"/>
</dbReference>
<organism evidence="13 14">
    <name type="scientific">Artemia franciscana</name>
    <name type="common">Brine shrimp</name>
    <name type="synonym">Artemia sanfranciscana</name>
    <dbReference type="NCBI Taxonomy" id="6661"/>
    <lineage>
        <taxon>Eukaryota</taxon>
        <taxon>Metazoa</taxon>
        <taxon>Ecdysozoa</taxon>
        <taxon>Arthropoda</taxon>
        <taxon>Crustacea</taxon>
        <taxon>Branchiopoda</taxon>
        <taxon>Anostraca</taxon>
        <taxon>Artemiidae</taxon>
        <taxon>Artemia</taxon>
    </lineage>
</organism>
<feature type="chain" id="PRO_5041667719" description="Ionotropic glutamate receptor L-glutamate and glycine-binding domain-containing protein" evidence="11">
    <location>
        <begin position="24"/>
        <end position="561"/>
    </location>
</feature>
<keyword evidence="14" id="KW-1185">Reference proteome</keyword>
<sequence>MIKWTQLTVFVLANISFLCTVNGLPRHIKIGALFLEEQKGSAVELAFKYAVYKVNKDPDLLPNSSIHYDIEYVKLEDSFHTSKKVCRQIRNGVHAILGPSDPFLGSHVQSVCDALDIPHLDARLDINSEKKEFSINIYPAPNSLNKAFQDIMDFFNWTKVAIIYEDDYGLIKLQDLVRTPGPFNREVFFQQASSGSFLEILKDIKTREHYNIVVDISNGPSLKEFLRGVLKLHMNDYKYHYLFTTFDAETYDLEEFNYNFVNITSFRLVDSEHFRTIQIFKDMERFQTAGSALMNKSRILQAESAMIIDAVYTFALALQALDRGALLRRTNISCADEEPWADGSSLFNYINSVEYRGLTGPIQFKEGQRVNFKLDLLKLKAHEFVKVGEWTLDNGINITDHTALYDHGNMNVTLVVTTNQEVPYIFMHHGKNYTGNNRFYGFCVELLDEIAKLVGFSYILELNPDGVYGVAHPVTGEWNGIVKQLMNHEVPFVMIRSDGNFTGNDRYEGFCIDVLKEIAEMVNFNFTIKEGHDGWYGIYNPESKKWNGLVLELIQKVFVHL</sequence>
<evidence type="ECO:0000256" key="10">
    <source>
        <dbReference type="ARBA" id="ARBA00023303"/>
    </source>
</evidence>
<keyword evidence="5" id="KW-0406">Ion transport</keyword>
<dbReference type="Gene3D" id="3.40.190.10">
    <property type="entry name" value="Periplasmic binding protein-like II"/>
    <property type="match status" value="2"/>
</dbReference>
<evidence type="ECO:0000256" key="3">
    <source>
        <dbReference type="ARBA" id="ARBA00022692"/>
    </source>
</evidence>
<evidence type="ECO:0000313" key="13">
    <source>
        <dbReference type="EMBL" id="KAK2715932.1"/>
    </source>
</evidence>
<protein>
    <recommendedName>
        <fullName evidence="12">Ionotropic glutamate receptor L-glutamate and glycine-binding domain-containing protein</fullName>
    </recommendedName>
</protein>
<dbReference type="SUPFAM" id="SSF53850">
    <property type="entry name" value="Periplasmic binding protein-like II"/>
    <property type="match status" value="2"/>
</dbReference>
<dbReference type="SUPFAM" id="SSF53822">
    <property type="entry name" value="Periplasmic binding protein-like I"/>
    <property type="match status" value="1"/>
</dbReference>
<dbReference type="InterPro" id="IPR028082">
    <property type="entry name" value="Peripla_BP_I"/>
</dbReference>
<keyword evidence="8" id="KW-0325">Glycoprotein</keyword>
<evidence type="ECO:0000256" key="7">
    <source>
        <dbReference type="ARBA" id="ARBA00023170"/>
    </source>
</evidence>
<evidence type="ECO:0000256" key="9">
    <source>
        <dbReference type="ARBA" id="ARBA00023286"/>
    </source>
</evidence>
<feature type="signal peptide" evidence="11">
    <location>
        <begin position="1"/>
        <end position="23"/>
    </location>
</feature>
<feature type="domain" description="Ionotropic glutamate receptor L-glutamate and glycine-binding" evidence="12">
    <location>
        <begin position="423"/>
        <end position="487"/>
    </location>
</feature>
<dbReference type="AlphaFoldDB" id="A0AA88L427"/>
<accession>A0AA88L427</accession>
<keyword evidence="11" id="KW-0732">Signal</keyword>
<evidence type="ECO:0000256" key="6">
    <source>
        <dbReference type="ARBA" id="ARBA00023136"/>
    </source>
</evidence>
<keyword evidence="6" id="KW-0472">Membrane</keyword>
<keyword evidence="10" id="KW-0407">Ion channel</keyword>
<keyword evidence="9" id="KW-1071">Ligand-gated ion channel</keyword>
<feature type="domain" description="Ionotropic glutamate receptor L-glutamate and glycine-binding" evidence="12">
    <location>
        <begin position="491"/>
        <end position="555"/>
    </location>
</feature>
<dbReference type="SMART" id="SM00918">
    <property type="entry name" value="Lig_chan-Glu_bd"/>
    <property type="match status" value="2"/>
</dbReference>
<dbReference type="CDD" id="cd06382">
    <property type="entry name" value="PBP1_iGluR_Kainate"/>
    <property type="match status" value="1"/>
</dbReference>
<name>A0AA88L427_ARTSF</name>
<evidence type="ECO:0000313" key="14">
    <source>
        <dbReference type="Proteomes" id="UP001187531"/>
    </source>
</evidence>
<evidence type="ECO:0000256" key="8">
    <source>
        <dbReference type="ARBA" id="ARBA00023180"/>
    </source>
</evidence>
<dbReference type="Gene3D" id="3.40.50.2300">
    <property type="match status" value="2"/>
</dbReference>
<comment type="caution">
    <text evidence="13">The sequence shown here is derived from an EMBL/GenBank/DDBJ whole genome shotgun (WGS) entry which is preliminary data.</text>
</comment>
<evidence type="ECO:0000256" key="1">
    <source>
        <dbReference type="ARBA" id="ARBA00004141"/>
    </source>
</evidence>
<evidence type="ECO:0000256" key="11">
    <source>
        <dbReference type="SAM" id="SignalP"/>
    </source>
</evidence>
<evidence type="ECO:0000256" key="4">
    <source>
        <dbReference type="ARBA" id="ARBA00022989"/>
    </source>
</evidence>
<dbReference type="InterPro" id="IPR019594">
    <property type="entry name" value="Glu/Gly-bd"/>
</dbReference>
<gene>
    <name evidence="13" type="ORF">QYM36_010489</name>
</gene>
<dbReference type="EMBL" id="JAVRJZ010000012">
    <property type="protein sequence ID" value="KAK2715932.1"/>
    <property type="molecule type" value="Genomic_DNA"/>
</dbReference>